<evidence type="ECO:0000313" key="9">
    <source>
        <dbReference type="Proteomes" id="UP001652625"/>
    </source>
</evidence>
<feature type="repeat" description="ANK" evidence="7">
    <location>
        <begin position="49"/>
        <end position="81"/>
    </location>
</feature>
<dbReference type="Pfam" id="PF12796">
    <property type="entry name" value="Ank_2"/>
    <property type="match status" value="1"/>
</dbReference>
<keyword evidence="9" id="KW-1185">Reference proteome</keyword>
<dbReference type="PANTHER" id="PTHR12447:SF31">
    <property type="entry name" value="LD31969P"/>
    <property type="match status" value="1"/>
</dbReference>
<protein>
    <submittedName>
        <fullName evidence="10">Ankyrin repeat domain-containing protein 13A isoform X2</fullName>
    </submittedName>
</protein>
<evidence type="ECO:0000256" key="6">
    <source>
        <dbReference type="ARBA" id="ARBA00024956"/>
    </source>
</evidence>
<evidence type="ECO:0000259" key="8">
    <source>
        <dbReference type="Pfam" id="PF11904"/>
    </source>
</evidence>
<evidence type="ECO:0000313" key="10">
    <source>
        <dbReference type="RefSeq" id="XP_065663668.1"/>
    </source>
</evidence>
<dbReference type="InterPro" id="IPR055285">
    <property type="entry name" value="ANKRD13_C"/>
</dbReference>
<dbReference type="PROSITE" id="PS50088">
    <property type="entry name" value="ANK_REPEAT"/>
    <property type="match status" value="1"/>
</dbReference>
<dbReference type="PROSITE" id="PS50330">
    <property type="entry name" value="UIM"/>
    <property type="match status" value="1"/>
</dbReference>
<evidence type="ECO:0000256" key="5">
    <source>
        <dbReference type="ARBA" id="ARBA00023136"/>
    </source>
</evidence>
<organism evidence="9 10">
    <name type="scientific">Hydra vulgaris</name>
    <name type="common">Hydra</name>
    <name type="synonym">Hydra attenuata</name>
    <dbReference type="NCBI Taxonomy" id="6087"/>
    <lineage>
        <taxon>Eukaryota</taxon>
        <taxon>Metazoa</taxon>
        <taxon>Cnidaria</taxon>
        <taxon>Hydrozoa</taxon>
        <taxon>Hydroidolina</taxon>
        <taxon>Anthoathecata</taxon>
        <taxon>Aplanulata</taxon>
        <taxon>Hydridae</taxon>
        <taxon>Hydra</taxon>
    </lineage>
</organism>
<proteinExistence type="predicted"/>
<dbReference type="Proteomes" id="UP001652625">
    <property type="component" value="Chromosome 10"/>
</dbReference>
<evidence type="ECO:0000256" key="3">
    <source>
        <dbReference type="ARBA" id="ARBA00022475"/>
    </source>
</evidence>
<accession>A0ABM4CPA3</accession>
<evidence type="ECO:0000256" key="7">
    <source>
        <dbReference type="PROSITE-ProRule" id="PRU00023"/>
    </source>
</evidence>
<dbReference type="InterPro" id="IPR002110">
    <property type="entry name" value="Ankyrin_rpt"/>
</dbReference>
<keyword evidence="7" id="KW-0040">ANK repeat</keyword>
<gene>
    <name evidence="10" type="primary">LOC100214929</name>
</gene>
<evidence type="ECO:0000256" key="1">
    <source>
        <dbReference type="ARBA" id="ARBA00004236"/>
    </source>
</evidence>
<keyword evidence="4" id="KW-0677">Repeat</keyword>
<evidence type="ECO:0000256" key="4">
    <source>
        <dbReference type="ARBA" id="ARBA00022737"/>
    </source>
</evidence>
<keyword evidence="5" id="KW-0472">Membrane</keyword>
<dbReference type="PROSITE" id="PS50297">
    <property type="entry name" value="ANK_REP_REGION"/>
    <property type="match status" value="1"/>
</dbReference>
<dbReference type="InterPro" id="IPR021832">
    <property type="entry name" value="ANKRD13"/>
</dbReference>
<comment type="function">
    <text evidence="6">Ubiquitin-binding protein that specifically recognizes and binds 'Lys-63'-linked ubiquitin. Does not bind 'Lys-48'-linked ubiquitin. Positively regulates the internalization of ligand-activated EGFR by binding to the Ub moiety of ubiquitinated EGFR at the cell membrane.</text>
</comment>
<sequence>MAELLLPFTNEKEIKEKFPLHLCVWNNNNVELDNLLKSKLYNHEAVDPHGRTPLLLAIALGHTDAVKILLNHKCDASATDKQGWNATQEAVGTGDPDLLSLIIQHREYQQFTLKSGGITEILELLEEADDFYVEMKWEFLSWVPLISRMCPSDSYKIWKSGASVRVDTTLAGFDHMSWQRGNKSFIFKGGARCSHFYDIDHDTKSYWKESINIRDESVKLSSLRPPASVINTRLNSANVTTVLDHENISFTRQKGFLGFGSDKIDTINGYQAKVFAVSGVELVTRTRLEHLTQSDINRIQDERQQAESRMLSMLSFIHKTETEECPNSPDVKDIDSKNPYCMSIVDYFNPKLHPNKDVGRLRKMTLVSQKFSATLALSDTFPLSLQDQILPVINLMAHSSSHFAKLRDFIALQLPAGFPLKIEIPLFRVLNARVTFNNLNGKENCPEGVITLDESKPNDSVSTDYVTKCVIDKSIFEVYRNYRDMGVDTSFHDTYDRGEEEEELLQLAIQQSLISTDPFDKCVRSEELNQDYHELQSNDATLDYLRDVSTLDYLRDNDEEQLRKVLELSAKEDIVIDQQIRDEEDELQRVLALSLIDT</sequence>
<name>A0ABM4CPA3_HYDVU</name>
<keyword evidence="3" id="KW-1003">Cell membrane</keyword>
<dbReference type="GeneID" id="100214929"/>
<dbReference type="InterPro" id="IPR003903">
    <property type="entry name" value="UIM_dom"/>
</dbReference>
<dbReference type="Pfam" id="PF11904">
    <property type="entry name" value="ANKRD13_C"/>
    <property type="match status" value="1"/>
</dbReference>
<dbReference type="SUPFAM" id="SSF48403">
    <property type="entry name" value="Ankyrin repeat"/>
    <property type="match status" value="1"/>
</dbReference>
<dbReference type="Gene3D" id="1.25.40.20">
    <property type="entry name" value="Ankyrin repeat-containing domain"/>
    <property type="match status" value="1"/>
</dbReference>
<dbReference type="SMART" id="SM00248">
    <property type="entry name" value="ANK"/>
    <property type="match status" value="2"/>
</dbReference>
<dbReference type="RefSeq" id="XP_065663668.1">
    <property type="nucleotide sequence ID" value="XM_065807596.1"/>
</dbReference>
<evidence type="ECO:0000256" key="2">
    <source>
        <dbReference type="ARBA" id="ARBA00004603"/>
    </source>
</evidence>
<feature type="domain" description="Ankyrin repeat" evidence="8">
    <location>
        <begin position="165"/>
        <end position="482"/>
    </location>
</feature>
<dbReference type="PANTHER" id="PTHR12447">
    <property type="entry name" value="ANKYRIN REPEAT DOMAIN-CONTAINING PROTEIN 13"/>
    <property type="match status" value="1"/>
</dbReference>
<reference evidence="10" key="1">
    <citation type="submission" date="2025-08" db="UniProtKB">
        <authorList>
            <consortium name="RefSeq"/>
        </authorList>
    </citation>
    <scope>IDENTIFICATION</scope>
</reference>
<comment type="subcellular location">
    <subcellularLocation>
        <location evidence="1">Cell membrane</location>
    </subcellularLocation>
    <subcellularLocation>
        <location evidence="2">Late endosome</location>
    </subcellularLocation>
</comment>
<dbReference type="InterPro" id="IPR036770">
    <property type="entry name" value="Ankyrin_rpt-contain_sf"/>
</dbReference>